<dbReference type="AlphaFoldDB" id="A0A6M3LX86"/>
<gene>
    <name evidence="1" type="ORF">MM415B06490_0009</name>
</gene>
<proteinExistence type="predicted"/>
<accession>A0A6M3LX86</accession>
<evidence type="ECO:0000313" key="1">
    <source>
        <dbReference type="EMBL" id="QJA97218.1"/>
    </source>
</evidence>
<sequence>MELKKITWKVLPDTGNPCKLCSKNEAIWFATIKINESGSITLPLCDECVTVPEAEIIERILHHAI</sequence>
<organism evidence="1">
    <name type="scientific">viral metagenome</name>
    <dbReference type="NCBI Taxonomy" id="1070528"/>
    <lineage>
        <taxon>unclassified sequences</taxon>
        <taxon>metagenomes</taxon>
        <taxon>organismal metagenomes</taxon>
    </lineage>
</organism>
<name>A0A6M3LX86_9ZZZZ</name>
<reference evidence="1" key="1">
    <citation type="submission" date="2020-03" db="EMBL/GenBank/DDBJ databases">
        <title>The deep terrestrial virosphere.</title>
        <authorList>
            <person name="Holmfeldt K."/>
            <person name="Nilsson E."/>
            <person name="Simone D."/>
            <person name="Lopez-Fernandez M."/>
            <person name="Wu X."/>
            <person name="de Brujin I."/>
            <person name="Lundin D."/>
            <person name="Andersson A."/>
            <person name="Bertilsson S."/>
            <person name="Dopson M."/>
        </authorList>
    </citation>
    <scope>NUCLEOTIDE SEQUENCE</scope>
    <source>
        <strain evidence="1">MM415B06490</strain>
    </source>
</reference>
<dbReference type="EMBL" id="MT143473">
    <property type="protein sequence ID" value="QJA97218.1"/>
    <property type="molecule type" value="Genomic_DNA"/>
</dbReference>
<protein>
    <submittedName>
        <fullName evidence="1">Uncharacterized protein</fullName>
    </submittedName>
</protein>